<organism evidence="2 3">
    <name type="scientific">Collybia nuda</name>
    <dbReference type="NCBI Taxonomy" id="64659"/>
    <lineage>
        <taxon>Eukaryota</taxon>
        <taxon>Fungi</taxon>
        <taxon>Dikarya</taxon>
        <taxon>Basidiomycota</taxon>
        <taxon>Agaricomycotina</taxon>
        <taxon>Agaricomycetes</taxon>
        <taxon>Agaricomycetidae</taxon>
        <taxon>Agaricales</taxon>
        <taxon>Tricholomatineae</taxon>
        <taxon>Clitocybaceae</taxon>
        <taxon>Collybia</taxon>
    </lineage>
</organism>
<proteinExistence type="predicted"/>
<protein>
    <submittedName>
        <fullName evidence="2">Uncharacterized protein</fullName>
    </submittedName>
</protein>
<dbReference type="AlphaFoldDB" id="A0A9P5YIX2"/>
<keyword evidence="1" id="KW-0472">Membrane</keyword>
<sequence>MFPNPCSMHVYQRTVYIRGQIPLYFSPILSSLCDSLPSQHAWHYSLIVISLVVFHPLGCALASTYCDCDGTRNILREIFEISIQHAIIAADACPPQYSTGVLTILVQSSYYTGLRL</sequence>
<gene>
    <name evidence="2" type="ORF">BDZ94DRAFT_38441</name>
</gene>
<reference evidence="2" key="1">
    <citation type="submission" date="2020-11" db="EMBL/GenBank/DDBJ databases">
        <authorList>
            <consortium name="DOE Joint Genome Institute"/>
            <person name="Ahrendt S."/>
            <person name="Riley R."/>
            <person name="Andreopoulos W."/>
            <person name="Labutti K."/>
            <person name="Pangilinan J."/>
            <person name="Ruiz-Duenas F.J."/>
            <person name="Barrasa J.M."/>
            <person name="Sanchez-Garcia M."/>
            <person name="Camarero S."/>
            <person name="Miyauchi S."/>
            <person name="Serrano A."/>
            <person name="Linde D."/>
            <person name="Babiker R."/>
            <person name="Drula E."/>
            <person name="Ayuso-Fernandez I."/>
            <person name="Pacheco R."/>
            <person name="Padilla G."/>
            <person name="Ferreira P."/>
            <person name="Barriuso J."/>
            <person name="Kellner H."/>
            <person name="Castanera R."/>
            <person name="Alfaro M."/>
            <person name="Ramirez L."/>
            <person name="Pisabarro A.G."/>
            <person name="Kuo A."/>
            <person name="Tritt A."/>
            <person name="Lipzen A."/>
            <person name="He G."/>
            <person name="Yan M."/>
            <person name="Ng V."/>
            <person name="Cullen D."/>
            <person name="Martin F."/>
            <person name="Rosso M.-N."/>
            <person name="Henrissat B."/>
            <person name="Hibbett D."/>
            <person name="Martinez A.T."/>
            <person name="Grigoriev I.V."/>
        </authorList>
    </citation>
    <scope>NUCLEOTIDE SEQUENCE</scope>
    <source>
        <strain evidence="2">CBS 247.69</strain>
    </source>
</reference>
<evidence type="ECO:0000313" key="3">
    <source>
        <dbReference type="Proteomes" id="UP000807353"/>
    </source>
</evidence>
<accession>A0A9P5YIX2</accession>
<dbReference type="EMBL" id="MU150229">
    <property type="protein sequence ID" value="KAF9469887.1"/>
    <property type="molecule type" value="Genomic_DNA"/>
</dbReference>
<keyword evidence="1" id="KW-1133">Transmembrane helix</keyword>
<evidence type="ECO:0000313" key="2">
    <source>
        <dbReference type="EMBL" id="KAF9469887.1"/>
    </source>
</evidence>
<evidence type="ECO:0000256" key="1">
    <source>
        <dbReference type="SAM" id="Phobius"/>
    </source>
</evidence>
<comment type="caution">
    <text evidence="2">The sequence shown here is derived from an EMBL/GenBank/DDBJ whole genome shotgun (WGS) entry which is preliminary data.</text>
</comment>
<keyword evidence="1" id="KW-0812">Transmembrane</keyword>
<keyword evidence="3" id="KW-1185">Reference proteome</keyword>
<dbReference type="Proteomes" id="UP000807353">
    <property type="component" value="Unassembled WGS sequence"/>
</dbReference>
<feature type="transmembrane region" description="Helical" evidence="1">
    <location>
        <begin position="41"/>
        <end position="66"/>
    </location>
</feature>
<name>A0A9P5YIX2_9AGAR</name>